<reference evidence="1" key="2">
    <citation type="journal article" date="2015" name="Fish Shellfish Immunol.">
        <title>Early steps in the European eel (Anguilla anguilla)-Vibrio vulnificus interaction in the gills: Role of the RtxA13 toxin.</title>
        <authorList>
            <person name="Callol A."/>
            <person name="Pajuelo D."/>
            <person name="Ebbesson L."/>
            <person name="Teles M."/>
            <person name="MacKenzie S."/>
            <person name="Amaro C."/>
        </authorList>
    </citation>
    <scope>NUCLEOTIDE SEQUENCE</scope>
</reference>
<proteinExistence type="predicted"/>
<sequence>MVSISSNGCK</sequence>
<dbReference type="EMBL" id="GBXM01102078">
    <property type="protein sequence ID" value="JAH06499.1"/>
    <property type="molecule type" value="Transcribed_RNA"/>
</dbReference>
<organism evidence="1">
    <name type="scientific">Anguilla anguilla</name>
    <name type="common">European freshwater eel</name>
    <name type="synonym">Muraena anguilla</name>
    <dbReference type="NCBI Taxonomy" id="7936"/>
    <lineage>
        <taxon>Eukaryota</taxon>
        <taxon>Metazoa</taxon>
        <taxon>Chordata</taxon>
        <taxon>Craniata</taxon>
        <taxon>Vertebrata</taxon>
        <taxon>Euteleostomi</taxon>
        <taxon>Actinopterygii</taxon>
        <taxon>Neopterygii</taxon>
        <taxon>Teleostei</taxon>
        <taxon>Anguilliformes</taxon>
        <taxon>Anguillidae</taxon>
        <taxon>Anguilla</taxon>
    </lineage>
</organism>
<protein>
    <submittedName>
        <fullName evidence="1">Uncharacterized protein</fullName>
    </submittedName>
</protein>
<name>A0A0E9PPQ8_ANGAN</name>
<evidence type="ECO:0000313" key="1">
    <source>
        <dbReference type="EMBL" id="JAH06499.1"/>
    </source>
</evidence>
<accession>A0A0E9PPQ8</accession>
<reference evidence="1" key="1">
    <citation type="submission" date="2014-11" db="EMBL/GenBank/DDBJ databases">
        <authorList>
            <person name="Amaro Gonzalez C."/>
        </authorList>
    </citation>
    <scope>NUCLEOTIDE SEQUENCE</scope>
</reference>